<keyword evidence="6" id="KW-1185">Reference proteome</keyword>
<evidence type="ECO:0000256" key="1">
    <source>
        <dbReference type="ARBA" id="ARBA00022679"/>
    </source>
</evidence>
<accession>A0A238LC68</accession>
<dbReference type="PANTHER" id="PTHR43584:SF8">
    <property type="entry name" value="N-ACETYLMURAMATE ALPHA-1-PHOSPHATE URIDYLYLTRANSFERASE"/>
    <property type="match status" value="1"/>
</dbReference>
<reference evidence="5 6" key="1">
    <citation type="submission" date="2017-05" db="EMBL/GenBank/DDBJ databases">
        <authorList>
            <person name="Song R."/>
            <person name="Chenine A.L."/>
            <person name="Ruprecht R.M."/>
        </authorList>
    </citation>
    <scope>NUCLEOTIDE SEQUENCE [LARGE SCALE GENOMIC DNA]</scope>
    <source>
        <strain evidence="5 6">CECT 8899</strain>
    </source>
</reference>
<keyword evidence="2" id="KW-0548">Nucleotidyltransferase</keyword>
<dbReference type="InterPro" id="IPR050065">
    <property type="entry name" value="GlmU-like"/>
</dbReference>
<dbReference type="EMBL" id="FXZK01000001">
    <property type="protein sequence ID" value="SMY07211.1"/>
    <property type="molecule type" value="Genomic_DNA"/>
</dbReference>
<dbReference type="SUPFAM" id="SSF53448">
    <property type="entry name" value="Nucleotide-diphospho-sugar transferases"/>
    <property type="match status" value="1"/>
</dbReference>
<dbReference type="CDD" id="cd06422">
    <property type="entry name" value="NTP_transferase_like_1"/>
    <property type="match status" value="1"/>
</dbReference>
<dbReference type="GO" id="GO:0016779">
    <property type="term" value="F:nucleotidyltransferase activity"/>
    <property type="evidence" value="ECO:0007669"/>
    <property type="project" value="UniProtKB-KW"/>
</dbReference>
<feature type="domain" description="MobA-like NTP transferase" evidence="4">
    <location>
        <begin position="7"/>
        <end position="145"/>
    </location>
</feature>
<protein>
    <submittedName>
        <fullName evidence="5">Bifunctional protein GlmU</fullName>
    </submittedName>
</protein>
<proteinExistence type="predicted"/>
<dbReference type="Proteomes" id="UP000201613">
    <property type="component" value="Unassembled WGS sequence"/>
</dbReference>
<dbReference type="Gene3D" id="3.90.550.10">
    <property type="entry name" value="Spore Coat Polysaccharide Biosynthesis Protein SpsA, Chain A"/>
    <property type="match status" value="1"/>
</dbReference>
<dbReference type="InterPro" id="IPR029044">
    <property type="entry name" value="Nucleotide-diphossugar_trans"/>
</dbReference>
<evidence type="ECO:0000256" key="2">
    <source>
        <dbReference type="ARBA" id="ARBA00022695"/>
    </source>
</evidence>
<evidence type="ECO:0000313" key="5">
    <source>
        <dbReference type="EMBL" id="SMY07211.1"/>
    </source>
</evidence>
<dbReference type="RefSeq" id="WP_093991279.1">
    <property type="nucleotide sequence ID" value="NZ_FXZK01000001.1"/>
</dbReference>
<dbReference type="PANTHER" id="PTHR43584">
    <property type="entry name" value="NUCLEOTIDYL TRANSFERASE"/>
    <property type="match status" value="1"/>
</dbReference>
<gene>
    <name evidence="5" type="primary">glmU_1</name>
    <name evidence="5" type="ORF">LOM8899_01343</name>
</gene>
<name>A0A238LC68_9RHOB</name>
<sequence>MTPTSIMIFAAGKGTRMAALTKDRPKPMIPVAGKPLIDHALDLTTAIRPLHRVVNLHYFGDMLRDHLKGEPNLTFSDESDQLLETGGGMKRAMPLLGPDPVFALNSDAVWKGPNPLEVLANAWDPSRMEGLVLLVRPENARGHKFVSGFATDAAGRISRGLSYMYPGAQILRTDDLGQISDQAFSLNLLWDILIERGTLYGVLYDGLWCDVGQPDNIQIAEDMLRGNDAIL</sequence>
<organism evidence="5 6">
    <name type="scientific">Flavimaricola marinus</name>
    <dbReference type="NCBI Taxonomy" id="1819565"/>
    <lineage>
        <taxon>Bacteria</taxon>
        <taxon>Pseudomonadati</taxon>
        <taxon>Pseudomonadota</taxon>
        <taxon>Alphaproteobacteria</taxon>
        <taxon>Rhodobacterales</taxon>
        <taxon>Paracoccaceae</taxon>
        <taxon>Flavimaricola</taxon>
    </lineage>
</organism>
<evidence type="ECO:0000256" key="3">
    <source>
        <dbReference type="ARBA" id="ARBA00022842"/>
    </source>
</evidence>
<dbReference type="InterPro" id="IPR025877">
    <property type="entry name" value="MobA-like_NTP_Trfase"/>
</dbReference>
<keyword evidence="1" id="KW-0808">Transferase</keyword>
<dbReference type="AlphaFoldDB" id="A0A238LC68"/>
<dbReference type="Pfam" id="PF12804">
    <property type="entry name" value="NTP_transf_3"/>
    <property type="match status" value="1"/>
</dbReference>
<dbReference type="OrthoDB" id="9788272at2"/>
<keyword evidence="3" id="KW-0460">Magnesium</keyword>
<evidence type="ECO:0000259" key="4">
    <source>
        <dbReference type="Pfam" id="PF12804"/>
    </source>
</evidence>
<evidence type="ECO:0000313" key="6">
    <source>
        <dbReference type="Proteomes" id="UP000201613"/>
    </source>
</evidence>